<feature type="modified residue" description="4-aspartylphosphate" evidence="3">
    <location>
        <position position="58"/>
    </location>
</feature>
<dbReference type="NCBIfam" id="TIGR00254">
    <property type="entry name" value="GGDEF"/>
    <property type="match status" value="1"/>
</dbReference>
<accession>A0ABQ6HHZ3</accession>
<dbReference type="SMART" id="SM00448">
    <property type="entry name" value="REC"/>
    <property type="match status" value="1"/>
</dbReference>
<evidence type="ECO:0000313" key="7">
    <source>
        <dbReference type="Proteomes" id="UP001157134"/>
    </source>
</evidence>
<gene>
    <name evidence="6" type="ORF">tloyanaT_27890</name>
</gene>
<reference evidence="6 7" key="1">
    <citation type="submission" date="2023-03" db="EMBL/GenBank/DDBJ databases">
        <title>Thalassotalea loyana LMG 22536T draft genome sequence.</title>
        <authorList>
            <person name="Sawabe T."/>
        </authorList>
    </citation>
    <scope>NUCLEOTIDE SEQUENCE [LARGE SCALE GENOMIC DNA]</scope>
    <source>
        <strain evidence="6 7">LMG 22536</strain>
    </source>
</reference>
<dbReference type="SUPFAM" id="SSF52172">
    <property type="entry name" value="CheY-like"/>
    <property type="match status" value="1"/>
</dbReference>
<dbReference type="Pfam" id="PF00072">
    <property type="entry name" value="Response_reg"/>
    <property type="match status" value="1"/>
</dbReference>
<evidence type="ECO:0000259" key="5">
    <source>
        <dbReference type="PROSITE" id="PS50887"/>
    </source>
</evidence>
<protein>
    <recommendedName>
        <fullName evidence="1">diguanylate cyclase</fullName>
        <ecNumber evidence="1">2.7.7.65</ecNumber>
    </recommendedName>
</protein>
<dbReference type="InterPro" id="IPR000160">
    <property type="entry name" value="GGDEF_dom"/>
</dbReference>
<dbReference type="Proteomes" id="UP001157134">
    <property type="component" value="Unassembled WGS sequence"/>
</dbReference>
<organism evidence="6 7">
    <name type="scientific">Thalassotalea loyana</name>
    <dbReference type="NCBI Taxonomy" id="280483"/>
    <lineage>
        <taxon>Bacteria</taxon>
        <taxon>Pseudomonadati</taxon>
        <taxon>Pseudomonadota</taxon>
        <taxon>Gammaproteobacteria</taxon>
        <taxon>Alteromonadales</taxon>
        <taxon>Colwelliaceae</taxon>
        <taxon>Thalassotalea</taxon>
    </lineage>
</organism>
<dbReference type="InterPro" id="IPR001789">
    <property type="entry name" value="Sig_transdc_resp-reg_receiver"/>
</dbReference>
<dbReference type="InterPro" id="IPR050469">
    <property type="entry name" value="Diguanylate_Cyclase"/>
</dbReference>
<dbReference type="Gene3D" id="3.30.70.270">
    <property type="match status" value="1"/>
</dbReference>
<dbReference type="CDD" id="cd01949">
    <property type="entry name" value="GGDEF"/>
    <property type="match status" value="1"/>
</dbReference>
<evidence type="ECO:0000256" key="3">
    <source>
        <dbReference type="PROSITE-ProRule" id="PRU00169"/>
    </source>
</evidence>
<dbReference type="PROSITE" id="PS50887">
    <property type="entry name" value="GGDEF"/>
    <property type="match status" value="1"/>
</dbReference>
<dbReference type="SMART" id="SM00267">
    <property type="entry name" value="GGDEF"/>
    <property type="match status" value="1"/>
</dbReference>
<keyword evidence="7" id="KW-1185">Reference proteome</keyword>
<evidence type="ECO:0000259" key="4">
    <source>
        <dbReference type="PROSITE" id="PS50110"/>
    </source>
</evidence>
<evidence type="ECO:0000256" key="2">
    <source>
        <dbReference type="ARBA" id="ARBA00034247"/>
    </source>
</evidence>
<evidence type="ECO:0000313" key="6">
    <source>
        <dbReference type="EMBL" id="GLX86536.1"/>
    </source>
</evidence>
<comment type="catalytic activity">
    <reaction evidence="2">
        <text>2 GTP = 3',3'-c-di-GMP + 2 diphosphate</text>
        <dbReference type="Rhea" id="RHEA:24898"/>
        <dbReference type="ChEBI" id="CHEBI:33019"/>
        <dbReference type="ChEBI" id="CHEBI:37565"/>
        <dbReference type="ChEBI" id="CHEBI:58805"/>
        <dbReference type="EC" id="2.7.7.65"/>
    </reaction>
</comment>
<dbReference type="InterPro" id="IPR043128">
    <property type="entry name" value="Rev_trsase/Diguanyl_cyclase"/>
</dbReference>
<keyword evidence="3" id="KW-0597">Phosphoprotein</keyword>
<dbReference type="RefSeq" id="WP_284299656.1">
    <property type="nucleotide sequence ID" value="NZ_BSSV01000006.1"/>
</dbReference>
<dbReference type="InterPro" id="IPR011006">
    <property type="entry name" value="CheY-like_superfamily"/>
</dbReference>
<comment type="caution">
    <text evidence="6">The sequence shown here is derived from an EMBL/GenBank/DDBJ whole genome shotgun (WGS) entry which is preliminary data.</text>
</comment>
<sequence>MGVDNEKITVLVIEDTESMRKVICGYVEAEGHIALEAEGHVQAFKQLESNTVQLILMDIEMPQVNGIELTKQIRARFERWIPIIFLSSNDRDKFLTQGIEAGGDDYLTKPVKPQILHAKINAMVRIATMQKELNLLNQKLEKLTLQDPLTKVMNRRALDKKLKEDWYTCQRINQPLTVLMIDIDHFKSYNDHYGHGQGDNCLKKVALCLKQNINRETDCIARYGGEEFTILLPFTNLEHGEIKAKQLARLLEERMIEHVESPTAGVVTISIGIACTSQDISSYKELIKCADNALYQTKLNGRNGASIYEQSVRKIS</sequence>
<dbReference type="SUPFAM" id="SSF55073">
    <property type="entry name" value="Nucleotide cyclase"/>
    <property type="match status" value="1"/>
</dbReference>
<dbReference type="Gene3D" id="3.40.50.2300">
    <property type="match status" value="1"/>
</dbReference>
<evidence type="ECO:0000256" key="1">
    <source>
        <dbReference type="ARBA" id="ARBA00012528"/>
    </source>
</evidence>
<dbReference type="PANTHER" id="PTHR45138">
    <property type="entry name" value="REGULATORY COMPONENTS OF SENSORY TRANSDUCTION SYSTEM"/>
    <property type="match status" value="1"/>
</dbReference>
<dbReference type="PANTHER" id="PTHR45138:SF9">
    <property type="entry name" value="DIGUANYLATE CYCLASE DGCM-RELATED"/>
    <property type="match status" value="1"/>
</dbReference>
<feature type="domain" description="Response regulatory" evidence="4">
    <location>
        <begin position="9"/>
        <end position="124"/>
    </location>
</feature>
<dbReference type="CDD" id="cd17546">
    <property type="entry name" value="REC_hyHK_CKI1_RcsC-like"/>
    <property type="match status" value="1"/>
</dbReference>
<proteinExistence type="predicted"/>
<dbReference type="PROSITE" id="PS50110">
    <property type="entry name" value="RESPONSE_REGULATORY"/>
    <property type="match status" value="1"/>
</dbReference>
<dbReference type="EC" id="2.7.7.65" evidence="1"/>
<dbReference type="InterPro" id="IPR029787">
    <property type="entry name" value="Nucleotide_cyclase"/>
</dbReference>
<name>A0ABQ6HHZ3_9GAMM</name>
<dbReference type="EMBL" id="BSSV01000006">
    <property type="protein sequence ID" value="GLX86536.1"/>
    <property type="molecule type" value="Genomic_DNA"/>
</dbReference>
<feature type="domain" description="GGDEF" evidence="5">
    <location>
        <begin position="174"/>
        <end position="310"/>
    </location>
</feature>
<dbReference type="Pfam" id="PF00990">
    <property type="entry name" value="GGDEF"/>
    <property type="match status" value="1"/>
</dbReference>